<evidence type="ECO:0000313" key="9">
    <source>
        <dbReference type="Proteomes" id="UP001165060"/>
    </source>
</evidence>
<keyword evidence="4" id="KW-0472">Membrane</keyword>
<proteinExistence type="inferred from homology"/>
<dbReference type="InterPro" id="IPR028055">
    <property type="entry name" value="YidC/Oxa/ALB_C"/>
</dbReference>
<name>A0ABQ6M3P1_9STRA</name>
<dbReference type="Proteomes" id="UP001165060">
    <property type="component" value="Unassembled WGS sequence"/>
</dbReference>
<evidence type="ECO:0000256" key="1">
    <source>
        <dbReference type="ARBA" id="ARBA00004141"/>
    </source>
</evidence>
<dbReference type="NCBIfam" id="TIGR03592">
    <property type="entry name" value="yidC_oxa1_cterm"/>
    <property type="match status" value="1"/>
</dbReference>
<dbReference type="CDD" id="cd20070">
    <property type="entry name" value="5TM_YidC_Alb3"/>
    <property type="match status" value="1"/>
</dbReference>
<evidence type="ECO:0000256" key="6">
    <source>
        <dbReference type="SAM" id="MobiDB-lite"/>
    </source>
</evidence>
<gene>
    <name evidence="8" type="ORF">TeGR_g7273</name>
</gene>
<keyword evidence="3" id="KW-1133">Transmembrane helix</keyword>
<dbReference type="EMBL" id="BRYB01002392">
    <property type="protein sequence ID" value="GMI18986.1"/>
    <property type="molecule type" value="Genomic_DNA"/>
</dbReference>
<feature type="compositionally biased region" description="Low complexity" evidence="6">
    <location>
        <begin position="225"/>
        <end position="244"/>
    </location>
</feature>
<comment type="similarity">
    <text evidence="5">Belongs to the OXA1/ALB3/YidC family.</text>
</comment>
<sequence>YQSNPEVMNQQVAKMYQDAEVNPLSGCVPSLVQLPVFIGLYRAVLNLAKSNKLDEPFLFLPSLEGPTYGADPAHGSDWIKAGWEGGFLTGTPPLGWHDTLAYLAIPVFLVVSQSFSQSLLQPPKSDDPNAPDTSAVLKFLPLLIGWFSLNVPSALGCYWVANNLVSTAITLQIKSQFPPPAAAPAAPDAVGTYKPPPPQTTFSAPSRPAPSGFGDSSGGGGGASPGSPKPLTETVVVDAEVSGEVGDEGEGAVDAAAAARTGGKGKKKPKGKKKK</sequence>
<keyword evidence="2 5" id="KW-0812">Transmembrane</keyword>
<evidence type="ECO:0000256" key="2">
    <source>
        <dbReference type="ARBA" id="ARBA00022692"/>
    </source>
</evidence>
<dbReference type="Pfam" id="PF02096">
    <property type="entry name" value="60KD_IMP"/>
    <property type="match status" value="1"/>
</dbReference>
<evidence type="ECO:0000313" key="8">
    <source>
        <dbReference type="EMBL" id="GMI18986.1"/>
    </source>
</evidence>
<evidence type="ECO:0000256" key="5">
    <source>
        <dbReference type="RuleBase" id="RU003945"/>
    </source>
</evidence>
<feature type="compositionally biased region" description="Basic residues" evidence="6">
    <location>
        <begin position="263"/>
        <end position="275"/>
    </location>
</feature>
<evidence type="ECO:0000256" key="3">
    <source>
        <dbReference type="ARBA" id="ARBA00022989"/>
    </source>
</evidence>
<protein>
    <recommendedName>
        <fullName evidence="7">Membrane insertase YidC/Oxa/ALB C-terminal domain-containing protein</fullName>
    </recommendedName>
</protein>
<comment type="subcellular location">
    <subcellularLocation>
        <location evidence="1 5">Membrane</location>
        <topology evidence="1 5">Multi-pass membrane protein</topology>
    </subcellularLocation>
</comment>
<accession>A0ABQ6M3P1</accession>
<evidence type="ECO:0000259" key="7">
    <source>
        <dbReference type="Pfam" id="PF02096"/>
    </source>
</evidence>
<feature type="region of interest" description="Disordered" evidence="6">
    <location>
        <begin position="180"/>
        <end position="275"/>
    </location>
</feature>
<dbReference type="PANTHER" id="PTHR12428:SF14">
    <property type="entry name" value="ALBINO3-LIKE PROTEIN 1, CHLOROPLASTIC"/>
    <property type="match status" value="1"/>
</dbReference>
<feature type="non-terminal residue" evidence="8">
    <location>
        <position position="1"/>
    </location>
</feature>
<feature type="domain" description="Membrane insertase YidC/Oxa/ALB C-terminal" evidence="7">
    <location>
        <begin position="1"/>
        <end position="174"/>
    </location>
</feature>
<evidence type="ECO:0000256" key="4">
    <source>
        <dbReference type="ARBA" id="ARBA00023136"/>
    </source>
</evidence>
<feature type="compositionally biased region" description="Gly residues" evidence="6">
    <location>
        <begin position="215"/>
        <end position="224"/>
    </location>
</feature>
<keyword evidence="9" id="KW-1185">Reference proteome</keyword>
<dbReference type="InterPro" id="IPR047196">
    <property type="entry name" value="YidC_ALB_C"/>
</dbReference>
<organism evidence="8 9">
    <name type="scientific">Tetraparma gracilis</name>
    <dbReference type="NCBI Taxonomy" id="2962635"/>
    <lineage>
        <taxon>Eukaryota</taxon>
        <taxon>Sar</taxon>
        <taxon>Stramenopiles</taxon>
        <taxon>Ochrophyta</taxon>
        <taxon>Bolidophyceae</taxon>
        <taxon>Parmales</taxon>
        <taxon>Triparmaceae</taxon>
        <taxon>Tetraparma</taxon>
    </lineage>
</organism>
<comment type="caution">
    <text evidence="8">The sequence shown here is derived from an EMBL/GenBank/DDBJ whole genome shotgun (WGS) entry which is preliminary data.</text>
</comment>
<feature type="compositionally biased region" description="Low complexity" evidence="6">
    <location>
        <begin position="252"/>
        <end position="261"/>
    </location>
</feature>
<dbReference type="InterPro" id="IPR001708">
    <property type="entry name" value="YidC/ALB3/OXA1/COX18"/>
</dbReference>
<reference evidence="8 9" key="1">
    <citation type="journal article" date="2023" name="Commun. Biol.">
        <title>Genome analysis of Parmales, the sister group of diatoms, reveals the evolutionary specialization of diatoms from phago-mixotrophs to photoautotrophs.</title>
        <authorList>
            <person name="Ban H."/>
            <person name="Sato S."/>
            <person name="Yoshikawa S."/>
            <person name="Yamada K."/>
            <person name="Nakamura Y."/>
            <person name="Ichinomiya M."/>
            <person name="Sato N."/>
            <person name="Blanc-Mathieu R."/>
            <person name="Endo H."/>
            <person name="Kuwata A."/>
            <person name="Ogata H."/>
        </authorList>
    </citation>
    <scope>NUCLEOTIDE SEQUENCE [LARGE SCALE GENOMIC DNA]</scope>
</reference>
<dbReference type="PANTHER" id="PTHR12428">
    <property type="entry name" value="OXA1"/>
    <property type="match status" value="1"/>
</dbReference>